<gene>
    <name evidence="2" type="ORF">IAC44_04345</name>
</gene>
<dbReference type="Proteomes" id="UP000824161">
    <property type="component" value="Unassembled WGS sequence"/>
</dbReference>
<evidence type="ECO:0000313" key="3">
    <source>
        <dbReference type="Proteomes" id="UP000824161"/>
    </source>
</evidence>
<evidence type="ECO:0008006" key="4">
    <source>
        <dbReference type="Google" id="ProtNLM"/>
    </source>
</evidence>
<feature type="coiled-coil region" evidence="1">
    <location>
        <begin position="39"/>
        <end position="94"/>
    </location>
</feature>
<evidence type="ECO:0000313" key="2">
    <source>
        <dbReference type="EMBL" id="HIT98051.1"/>
    </source>
</evidence>
<dbReference type="Gene3D" id="1.10.287.1490">
    <property type="match status" value="1"/>
</dbReference>
<dbReference type="EMBL" id="DVLY01000101">
    <property type="protein sequence ID" value="HIT98051.1"/>
    <property type="molecule type" value="Genomic_DNA"/>
</dbReference>
<evidence type="ECO:0000256" key="1">
    <source>
        <dbReference type="SAM" id="Coils"/>
    </source>
</evidence>
<dbReference type="AlphaFoldDB" id="A0A9D1H9Q0"/>
<accession>A0A9D1H9Q0</accession>
<reference evidence="2" key="1">
    <citation type="submission" date="2020-10" db="EMBL/GenBank/DDBJ databases">
        <authorList>
            <person name="Gilroy R."/>
        </authorList>
    </citation>
    <scope>NUCLEOTIDE SEQUENCE</scope>
    <source>
        <strain evidence="2">1383</strain>
    </source>
</reference>
<dbReference type="PANTHER" id="PTHR39082:SF1">
    <property type="entry name" value="SCAVENGER RECEPTOR CLASS A MEMBER 3"/>
    <property type="match status" value="1"/>
</dbReference>
<keyword evidence="1" id="KW-0175">Coiled coil</keyword>
<proteinExistence type="predicted"/>
<comment type="caution">
    <text evidence="2">The sequence shown here is derived from an EMBL/GenBank/DDBJ whole genome shotgun (WGS) entry which is preliminary data.</text>
</comment>
<dbReference type="InterPro" id="IPR052376">
    <property type="entry name" value="Oxidative_Scav/Glycosyltrans"/>
</dbReference>
<organism evidence="2 3">
    <name type="scientific">Candidatus Merdimorpha stercoravium</name>
    <dbReference type="NCBI Taxonomy" id="2840863"/>
    <lineage>
        <taxon>Bacteria</taxon>
        <taxon>Pseudomonadati</taxon>
        <taxon>Bacteroidota</taxon>
        <taxon>Flavobacteriia</taxon>
        <taxon>Flavobacteriales</taxon>
        <taxon>Candidatus Merdimorpha</taxon>
    </lineage>
</organism>
<feature type="coiled-coil region" evidence="1">
    <location>
        <begin position="118"/>
        <end position="177"/>
    </location>
</feature>
<dbReference type="PANTHER" id="PTHR39082">
    <property type="entry name" value="PHOSPHOLIPASE C-BETA-2-RELATED"/>
    <property type="match status" value="1"/>
</dbReference>
<protein>
    <recommendedName>
        <fullName evidence="4">Zinc ribbon domain protein</fullName>
    </recommendedName>
</protein>
<name>A0A9D1H9Q0_9FLAO</name>
<reference evidence="2" key="2">
    <citation type="journal article" date="2021" name="PeerJ">
        <title>Extensive microbial diversity within the chicken gut microbiome revealed by metagenomics and culture.</title>
        <authorList>
            <person name="Gilroy R."/>
            <person name="Ravi A."/>
            <person name="Getino M."/>
            <person name="Pursley I."/>
            <person name="Horton D.L."/>
            <person name="Alikhan N.F."/>
            <person name="Baker D."/>
            <person name="Gharbi K."/>
            <person name="Hall N."/>
            <person name="Watson M."/>
            <person name="Adriaenssens E.M."/>
            <person name="Foster-Nyarko E."/>
            <person name="Jarju S."/>
            <person name="Secka A."/>
            <person name="Antonio M."/>
            <person name="Oren A."/>
            <person name="Chaudhuri R.R."/>
            <person name="La Ragione R."/>
            <person name="Hildebrand F."/>
            <person name="Pallen M.J."/>
        </authorList>
    </citation>
    <scope>NUCLEOTIDE SEQUENCE</scope>
    <source>
        <strain evidence="2">1383</strain>
    </source>
</reference>
<sequence>MAEKELTVEQKLRTLYDLQLIDTRIDQIRAIQGELPLEVRELEDEIEGLTTRLERFVQENKNFEEQVKTLKHTIVEARDLIARYEEQQKHVRNNREYDSISKEIEYQTLEIEHAEKLIRESGAKLEMQKSRIEETEAKIASLKEHLETKKGELENILEETRREHDALQEKADQIVTQIEPRLLLAYRKIRERVRNGLAVVSIDRGASEGSYFTIPPQRQIEIAMRKKIIADENSGRILVDPELAREEREKMEEIFNKILE</sequence>